<dbReference type="GO" id="GO:0016787">
    <property type="term" value="F:hydrolase activity"/>
    <property type="evidence" value="ECO:0007669"/>
    <property type="project" value="TreeGrafter"/>
</dbReference>
<keyword evidence="3 6" id="KW-0812">Transmembrane</keyword>
<keyword evidence="5 6" id="KW-0472">Membrane</keyword>
<feature type="transmembrane region" description="Helical" evidence="6">
    <location>
        <begin position="6"/>
        <end position="23"/>
    </location>
</feature>
<accession>A0A6J6YJG9</accession>
<evidence type="ECO:0000256" key="5">
    <source>
        <dbReference type="ARBA" id="ARBA00023136"/>
    </source>
</evidence>
<protein>
    <submittedName>
        <fullName evidence="7">Unannotated protein</fullName>
    </submittedName>
</protein>
<dbReference type="PANTHER" id="PTHR31885:SF6">
    <property type="entry name" value="GH04784P"/>
    <property type="match status" value="1"/>
</dbReference>
<reference evidence="7" key="1">
    <citation type="submission" date="2020-05" db="EMBL/GenBank/DDBJ databases">
        <authorList>
            <person name="Chiriac C."/>
            <person name="Salcher M."/>
            <person name="Ghai R."/>
            <person name="Kavagutti S V."/>
        </authorList>
    </citation>
    <scope>NUCLEOTIDE SEQUENCE</scope>
</reference>
<feature type="transmembrane region" description="Helical" evidence="6">
    <location>
        <begin position="81"/>
        <end position="101"/>
    </location>
</feature>
<organism evidence="7">
    <name type="scientific">freshwater metagenome</name>
    <dbReference type="NCBI Taxonomy" id="449393"/>
    <lineage>
        <taxon>unclassified sequences</taxon>
        <taxon>metagenomes</taxon>
        <taxon>ecological metagenomes</taxon>
    </lineage>
</organism>
<gene>
    <name evidence="7" type="ORF">UFOPK3004_01140</name>
</gene>
<proteinExistence type="inferred from homology"/>
<evidence type="ECO:0000256" key="4">
    <source>
        <dbReference type="ARBA" id="ARBA00022989"/>
    </source>
</evidence>
<name>A0A6J6YJG9_9ZZZZ</name>
<feature type="transmembrane region" description="Helical" evidence="6">
    <location>
        <begin position="107"/>
        <end position="128"/>
    </location>
</feature>
<dbReference type="GO" id="GO:0016020">
    <property type="term" value="C:membrane"/>
    <property type="evidence" value="ECO:0007669"/>
    <property type="project" value="UniProtKB-SubCell"/>
</dbReference>
<evidence type="ECO:0000256" key="3">
    <source>
        <dbReference type="ARBA" id="ARBA00022692"/>
    </source>
</evidence>
<feature type="transmembrane region" description="Helical" evidence="6">
    <location>
        <begin position="140"/>
        <end position="173"/>
    </location>
</feature>
<evidence type="ECO:0000256" key="6">
    <source>
        <dbReference type="SAM" id="Phobius"/>
    </source>
</evidence>
<evidence type="ECO:0000313" key="7">
    <source>
        <dbReference type="EMBL" id="CAB4809550.1"/>
    </source>
</evidence>
<feature type="transmembrane region" description="Helical" evidence="6">
    <location>
        <begin position="58"/>
        <end position="76"/>
    </location>
</feature>
<sequence>MTSTVVVFLVVATIFSIGDWWAVHASKKSLQYVCKPLATVAFLGVAIAILNADGVPQTWRIIAFVFCLLGDVFLMLPSDAFVPGLASFAIAQICFAVSLLTQDVTSTRLVVGLVIVVPITIFLARRFVKSISTSGHKELVVPVVVYMMVIAAMAVSAIAGGTVIGIAGAAFFLLSDALIAEQRFVKERAWQPVGIMVTYHVALAGLALGLV</sequence>
<dbReference type="AlphaFoldDB" id="A0A6J6YJG9"/>
<dbReference type="PANTHER" id="PTHR31885">
    <property type="entry name" value="GH04784P"/>
    <property type="match status" value="1"/>
</dbReference>
<evidence type="ECO:0000256" key="1">
    <source>
        <dbReference type="ARBA" id="ARBA00004141"/>
    </source>
</evidence>
<keyword evidence="4 6" id="KW-1133">Transmembrane helix</keyword>
<dbReference type="InterPro" id="IPR012506">
    <property type="entry name" value="TMEM86B-like"/>
</dbReference>
<comment type="similarity">
    <text evidence="2">Belongs to the TMEM86 family.</text>
</comment>
<feature type="transmembrane region" description="Helical" evidence="6">
    <location>
        <begin position="32"/>
        <end position="52"/>
    </location>
</feature>
<feature type="transmembrane region" description="Helical" evidence="6">
    <location>
        <begin position="193"/>
        <end position="210"/>
    </location>
</feature>
<evidence type="ECO:0000256" key="2">
    <source>
        <dbReference type="ARBA" id="ARBA00007375"/>
    </source>
</evidence>
<dbReference type="EMBL" id="CAFAAL010000104">
    <property type="protein sequence ID" value="CAB4809550.1"/>
    <property type="molecule type" value="Genomic_DNA"/>
</dbReference>
<dbReference type="Pfam" id="PF07947">
    <property type="entry name" value="YhhN"/>
    <property type="match status" value="1"/>
</dbReference>
<comment type="subcellular location">
    <subcellularLocation>
        <location evidence="1">Membrane</location>
        <topology evidence="1">Multi-pass membrane protein</topology>
    </subcellularLocation>
</comment>